<dbReference type="eggNOG" id="ENOG502QPPR">
    <property type="taxonomic scope" value="Eukaryota"/>
</dbReference>
<evidence type="ECO:0000256" key="1">
    <source>
        <dbReference type="ARBA" id="ARBA00004191"/>
    </source>
</evidence>
<feature type="non-terminal residue" evidence="10">
    <location>
        <position position="327"/>
    </location>
</feature>
<proteinExistence type="inferred from homology"/>
<comment type="similarity">
    <text evidence="2 8">Belongs to the glycosyl hydrolase 28 family.</text>
</comment>
<dbReference type="InterPro" id="IPR000743">
    <property type="entry name" value="Glyco_hydro_28"/>
</dbReference>
<keyword evidence="3" id="KW-0134">Cell wall</keyword>
<keyword evidence="4" id="KW-0964">Secreted</keyword>
<protein>
    <recommendedName>
        <fullName evidence="12">Polygalacturonase</fullName>
    </recommendedName>
</protein>
<feature type="compositionally biased region" description="Basic residues" evidence="9">
    <location>
        <begin position="34"/>
        <end position="47"/>
    </location>
</feature>
<dbReference type="InterPro" id="IPR011050">
    <property type="entry name" value="Pectin_lyase_fold/virulence"/>
</dbReference>
<evidence type="ECO:0000256" key="8">
    <source>
        <dbReference type="RuleBase" id="RU361169"/>
    </source>
</evidence>
<evidence type="ECO:0000256" key="2">
    <source>
        <dbReference type="ARBA" id="ARBA00008834"/>
    </source>
</evidence>
<dbReference type="STRING" id="81985.R0HQI6"/>
<dbReference type="GO" id="GO:0071555">
    <property type="term" value="P:cell wall organization"/>
    <property type="evidence" value="ECO:0007669"/>
    <property type="project" value="UniProtKB-KW"/>
</dbReference>
<evidence type="ECO:0008006" key="12">
    <source>
        <dbReference type="Google" id="ProtNLM"/>
    </source>
</evidence>
<dbReference type="OrthoDB" id="187139at2759"/>
<keyword evidence="7" id="KW-0961">Cell wall biogenesis/degradation</keyword>
<gene>
    <name evidence="10" type="ORF">CARUB_v100189191mg</name>
</gene>
<dbReference type="Proteomes" id="UP000029121">
    <property type="component" value="Unassembled WGS sequence"/>
</dbReference>
<dbReference type="InterPro" id="IPR012334">
    <property type="entry name" value="Pectin_lyas_fold"/>
</dbReference>
<evidence type="ECO:0000256" key="5">
    <source>
        <dbReference type="ARBA" id="ARBA00022801"/>
    </source>
</evidence>
<dbReference type="GO" id="GO:0004650">
    <property type="term" value="F:polygalacturonase activity"/>
    <property type="evidence" value="ECO:0007669"/>
    <property type="project" value="InterPro"/>
</dbReference>
<dbReference type="PANTHER" id="PTHR31375">
    <property type="match status" value="1"/>
</dbReference>
<evidence type="ECO:0000256" key="7">
    <source>
        <dbReference type="ARBA" id="ARBA00023316"/>
    </source>
</evidence>
<organism evidence="10 11">
    <name type="scientific">Capsella rubella</name>
    <dbReference type="NCBI Taxonomy" id="81985"/>
    <lineage>
        <taxon>Eukaryota</taxon>
        <taxon>Viridiplantae</taxon>
        <taxon>Streptophyta</taxon>
        <taxon>Embryophyta</taxon>
        <taxon>Tracheophyta</taxon>
        <taxon>Spermatophyta</taxon>
        <taxon>Magnoliopsida</taxon>
        <taxon>eudicotyledons</taxon>
        <taxon>Gunneridae</taxon>
        <taxon>Pentapetalae</taxon>
        <taxon>rosids</taxon>
        <taxon>malvids</taxon>
        <taxon>Brassicales</taxon>
        <taxon>Brassicaceae</taxon>
        <taxon>Camelineae</taxon>
        <taxon>Capsella</taxon>
    </lineage>
</organism>
<dbReference type="Pfam" id="PF00295">
    <property type="entry name" value="Glyco_hydro_28"/>
    <property type="match status" value="1"/>
</dbReference>
<keyword evidence="5 8" id="KW-0378">Hydrolase</keyword>
<feature type="region of interest" description="Disordered" evidence="9">
    <location>
        <begin position="34"/>
        <end position="57"/>
    </location>
</feature>
<comment type="subcellular location">
    <subcellularLocation>
        <location evidence="1">Secreted</location>
        <location evidence="1">Cell wall</location>
    </subcellularLocation>
</comment>
<accession>R0HQI6</accession>
<evidence type="ECO:0000256" key="3">
    <source>
        <dbReference type="ARBA" id="ARBA00022512"/>
    </source>
</evidence>
<dbReference type="AlphaFoldDB" id="R0HQI6"/>
<dbReference type="SUPFAM" id="SSF51126">
    <property type="entry name" value="Pectin lyase-like"/>
    <property type="match status" value="1"/>
</dbReference>
<dbReference type="GO" id="GO:0005975">
    <property type="term" value="P:carbohydrate metabolic process"/>
    <property type="evidence" value="ECO:0007669"/>
    <property type="project" value="InterPro"/>
</dbReference>
<evidence type="ECO:0000256" key="4">
    <source>
        <dbReference type="ARBA" id="ARBA00022525"/>
    </source>
</evidence>
<reference evidence="11" key="1">
    <citation type="journal article" date="2013" name="Nat. Genet.">
        <title>The Capsella rubella genome and the genomic consequences of rapid mating system evolution.</title>
        <authorList>
            <person name="Slotte T."/>
            <person name="Hazzouri K.M."/>
            <person name="Agren J.A."/>
            <person name="Koenig D."/>
            <person name="Maumus F."/>
            <person name="Guo Y.L."/>
            <person name="Steige K."/>
            <person name="Platts A.E."/>
            <person name="Escobar J.S."/>
            <person name="Newman L.K."/>
            <person name="Wang W."/>
            <person name="Mandakova T."/>
            <person name="Vello E."/>
            <person name="Smith L.M."/>
            <person name="Henz S.R."/>
            <person name="Steffen J."/>
            <person name="Takuno S."/>
            <person name="Brandvain Y."/>
            <person name="Coop G."/>
            <person name="Andolfatto P."/>
            <person name="Hu T.T."/>
            <person name="Blanchette M."/>
            <person name="Clark R.M."/>
            <person name="Quesneville H."/>
            <person name="Nordborg M."/>
            <person name="Gaut B.S."/>
            <person name="Lysak M.A."/>
            <person name="Jenkins J."/>
            <person name="Grimwood J."/>
            <person name="Chapman J."/>
            <person name="Prochnik S."/>
            <person name="Shu S."/>
            <person name="Rokhsar D."/>
            <person name="Schmutz J."/>
            <person name="Weigel D."/>
            <person name="Wright S.I."/>
        </authorList>
    </citation>
    <scope>NUCLEOTIDE SEQUENCE [LARGE SCALE GENOMIC DNA]</scope>
    <source>
        <strain evidence="11">cv. Monte Gargano</strain>
    </source>
</reference>
<dbReference type="EMBL" id="KB870809">
    <property type="protein sequence ID" value="EOA26238.1"/>
    <property type="molecule type" value="Genomic_DNA"/>
</dbReference>
<dbReference type="SMART" id="SM00710">
    <property type="entry name" value="PbH1"/>
    <property type="match status" value="4"/>
</dbReference>
<sequence>MKTIKSSPLLAMLVGVIIVVAAISTISVEGRKHHIKKIKPKHRRHSKNIPSGSPAPAPYPSTHDGVFNILSFGAKGDGLSDDSKALVGAWKAACKVAGGKVEVPGGKEFMVKAVTLQGPCMEETVIQIEGTLVAPEKIGSWPKSSLFQWLNFKWVSHVTIQGSGTLNGRGSNWWNLDTYQTQTRNKYIPPMKPTALRFYASDNVTVRDISIVNSPLCHLKFDDSDGVKINNVTISSPENSPNTDGIHLQNTRNVEIQHSNIACGDDCVSIQTGSSNVHIHHISCGPGHGISIGGLGKDKSVACVSDIIVEDISIQNTLAGVRIKTWQ</sequence>
<evidence type="ECO:0000313" key="11">
    <source>
        <dbReference type="Proteomes" id="UP000029121"/>
    </source>
</evidence>
<dbReference type="InterPro" id="IPR006626">
    <property type="entry name" value="PbH1"/>
</dbReference>
<name>R0HQI6_9BRAS</name>
<evidence type="ECO:0000256" key="9">
    <source>
        <dbReference type="SAM" id="MobiDB-lite"/>
    </source>
</evidence>
<keyword evidence="6 8" id="KW-0326">Glycosidase</keyword>
<evidence type="ECO:0000256" key="6">
    <source>
        <dbReference type="ARBA" id="ARBA00023295"/>
    </source>
</evidence>
<dbReference type="KEGG" id="crb:17884988"/>
<dbReference type="Gene3D" id="2.160.20.10">
    <property type="entry name" value="Single-stranded right-handed beta-helix, Pectin lyase-like"/>
    <property type="match status" value="1"/>
</dbReference>
<keyword evidence="11" id="KW-1185">Reference proteome</keyword>
<evidence type="ECO:0000313" key="10">
    <source>
        <dbReference type="EMBL" id="EOA26238.1"/>
    </source>
</evidence>